<reference evidence="2 3" key="2">
    <citation type="journal article" date="2013" name="PLoS Genet.">
        <title>Comparative genome structure, secondary metabolite, and effector coding capacity across Cochliobolus pathogens.</title>
        <authorList>
            <person name="Condon B.J."/>
            <person name="Leng Y."/>
            <person name="Wu D."/>
            <person name="Bushley K.E."/>
            <person name="Ohm R.A."/>
            <person name="Otillar R."/>
            <person name="Martin J."/>
            <person name="Schackwitz W."/>
            <person name="Grimwood J."/>
            <person name="MohdZainudin N."/>
            <person name="Xue C."/>
            <person name="Wang R."/>
            <person name="Manning V.A."/>
            <person name="Dhillon B."/>
            <person name="Tu Z.J."/>
            <person name="Steffenson B.J."/>
            <person name="Salamov A."/>
            <person name="Sun H."/>
            <person name="Lowry S."/>
            <person name="LaButti K."/>
            <person name="Han J."/>
            <person name="Copeland A."/>
            <person name="Lindquist E."/>
            <person name="Barry K."/>
            <person name="Schmutz J."/>
            <person name="Baker S.E."/>
            <person name="Ciuffetti L.M."/>
            <person name="Grigoriev I.V."/>
            <person name="Zhong S."/>
            <person name="Turgeon B.G."/>
        </authorList>
    </citation>
    <scope>NUCLEOTIDE SEQUENCE [LARGE SCALE GENOMIC DNA]</scope>
    <source>
        <strain evidence="3">28A</strain>
    </source>
</reference>
<dbReference type="OrthoDB" id="3662865at2759"/>
<protein>
    <submittedName>
        <fullName evidence="2">Uncharacterized protein</fullName>
    </submittedName>
</protein>
<dbReference type="RefSeq" id="XP_008030682.1">
    <property type="nucleotide sequence ID" value="XM_008032491.1"/>
</dbReference>
<reference evidence="2 3" key="1">
    <citation type="journal article" date="2012" name="PLoS Pathog.">
        <title>Diverse lifestyles and strategies of plant pathogenesis encoded in the genomes of eighteen Dothideomycetes fungi.</title>
        <authorList>
            <person name="Ohm R.A."/>
            <person name="Feau N."/>
            <person name="Henrissat B."/>
            <person name="Schoch C.L."/>
            <person name="Horwitz B.A."/>
            <person name="Barry K.W."/>
            <person name="Condon B.J."/>
            <person name="Copeland A.C."/>
            <person name="Dhillon B."/>
            <person name="Glaser F."/>
            <person name="Hesse C.N."/>
            <person name="Kosti I."/>
            <person name="LaButti K."/>
            <person name="Lindquist E.A."/>
            <person name="Lucas S."/>
            <person name="Salamov A.A."/>
            <person name="Bradshaw R.E."/>
            <person name="Ciuffetti L."/>
            <person name="Hamelin R.C."/>
            <person name="Kema G.H.J."/>
            <person name="Lawrence C."/>
            <person name="Scott J.A."/>
            <person name="Spatafora J.W."/>
            <person name="Turgeon B.G."/>
            <person name="de Wit P.J.G.M."/>
            <person name="Zhong S."/>
            <person name="Goodwin S.B."/>
            <person name="Grigoriev I.V."/>
        </authorList>
    </citation>
    <scope>NUCLEOTIDE SEQUENCE [LARGE SCALE GENOMIC DNA]</scope>
    <source>
        <strain evidence="3">28A</strain>
    </source>
</reference>
<dbReference type="AlphaFoldDB" id="R0JVJ3"/>
<evidence type="ECO:0000313" key="2">
    <source>
        <dbReference type="EMBL" id="EOA81509.1"/>
    </source>
</evidence>
<organism evidence="2 3">
    <name type="scientific">Exserohilum turcicum (strain 28A)</name>
    <name type="common">Northern leaf blight fungus</name>
    <name type="synonym">Setosphaeria turcica</name>
    <dbReference type="NCBI Taxonomy" id="671987"/>
    <lineage>
        <taxon>Eukaryota</taxon>
        <taxon>Fungi</taxon>
        <taxon>Dikarya</taxon>
        <taxon>Ascomycota</taxon>
        <taxon>Pezizomycotina</taxon>
        <taxon>Dothideomycetes</taxon>
        <taxon>Pleosporomycetidae</taxon>
        <taxon>Pleosporales</taxon>
        <taxon>Pleosporineae</taxon>
        <taxon>Pleosporaceae</taxon>
        <taxon>Exserohilum</taxon>
    </lineage>
</organism>
<feature type="chain" id="PRO_5004353790" evidence="1">
    <location>
        <begin position="20"/>
        <end position="109"/>
    </location>
</feature>
<keyword evidence="1" id="KW-0732">Signal</keyword>
<accession>R0JVJ3</accession>
<feature type="signal peptide" evidence="1">
    <location>
        <begin position="1"/>
        <end position="19"/>
    </location>
</feature>
<gene>
    <name evidence="2" type="ORF">SETTUDRAFT_35342</name>
</gene>
<sequence length="109" mass="12042">MHSSMLAIFFAIGAPVVSAVATVNSELGCVCMERAPRGHRDQANYDRTQGGCDLYGGFVTNTQDFYGRATYYCVISDNSITPATWDQDWCRKHWPTSSYGFCNKATPPS</sequence>
<evidence type="ECO:0000313" key="3">
    <source>
        <dbReference type="Proteomes" id="UP000016935"/>
    </source>
</evidence>
<keyword evidence="3" id="KW-1185">Reference proteome</keyword>
<name>R0JVJ3_EXST2</name>
<dbReference type="GeneID" id="19404009"/>
<dbReference type="Proteomes" id="UP000016935">
    <property type="component" value="Unassembled WGS sequence"/>
</dbReference>
<evidence type="ECO:0000256" key="1">
    <source>
        <dbReference type="SAM" id="SignalP"/>
    </source>
</evidence>
<dbReference type="EMBL" id="KB908866">
    <property type="protein sequence ID" value="EOA81509.1"/>
    <property type="molecule type" value="Genomic_DNA"/>
</dbReference>
<proteinExistence type="predicted"/>
<dbReference type="HOGENOM" id="CLU_2185586_0_0_1"/>